<organism evidence="9 10">
    <name type="scientific">Ovis aries</name>
    <name type="common">Sheep</name>
    <dbReference type="NCBI Taxonomy" id="9940"/>
    <lineage>
        <taxon>Eukaryota</taxon>
        <taxon>Metazoa</taxon>
        <taxon>Chordata</taxon>
        <taxon>Craniata</taxon>
        <taxon>Vertebrata</taxon>
        <taxon>Euteleostomi</taxon>
        <taxon>Mammalia</taxon>
        <taxon>Eutheria</taxon>
        <taxon>Laurasiatheria</taxon>
        <taxon>Artiodactyla</taxon>
        <taxon>Ruminantia</taxon>
        <taxon>Pecora</taxon>
        <taxon>Bovidae</taxon>
        <taxon>Caprinae</taxon>
        <taxon>Ovis</taxon>
    </lineage>
</organism>
<comment type="caution">
    <text evidence="9">The sequence shown here is derived from an EMBL/GenBank/DDBJ whole genome shotgun (WGS) entry which is preliminary data.</text>
</comment>
<sequence>MGSADSAADSSPSLSRAASERKQASIVRGSPGPAGRAGMPGPAGPTGPKGDNGSAGEPGPKGDAGPPGPPGKPGPAGKEGPSGRQGSMGPPGTLGPKGEPGPKGGVGAPGMQGSPGPTGLKGERGAPGQPGAPGPTGLAGPAGAVGPQGPSGARGPPGLKGDRGTPGEKGAKGETSVPEAATLRQRMTNLERVVQRLRNTVSQYRKAVLFPDGLAVGEKIFKTSGAVKSYSDARQVCREAEGQLPSPHSAAENEAVTQLVRARNKHAYLSMNDISREGRFTYPTGQSLVYSNWAPGEPNNRAKDKGPENCLEIYSNGNWNDIECTEERLVIYSAADSSPSLSRAASERKQASIVRGHASPPSLRAAPAHIALEIPGSRNDDLFPENTGQRLYPGYV</sequence>
<dbReference type="InterPro" id="IPR015097">
    <property type="entry name" value="Surfac_D-trimer"/>
</dbReference>
<dbReference type="PANTHER" id="PTHR24024:SF15">
    <property type="entry name" value="PULMONARY SURFACTANT-ASSOCIATED PROTEIN D"/>
    <property type="match status" value="1"/>
</dbReference>
<feature type="compositionally biased region" description="Gly residues" evidence="7">
    <location>
        <begin position="101"/>
        <end position="110"/>
    </location>
</feature>
<evidence type="ECO:0000256" key="4">
    <source>
        <dbReference type="ARBA" id="ARBA00022737"/>
    </source>
</evidence>
<dbReference type="EMBL" id="JAEMGP010000025">
    <property type="protein sequence ID" value="KAG5194738.1"/>
    <property type="molecule type" value="Genomic_DNA"/>
</dbReference>
<feature type="region of interest" description="Disordered" evidence="7">
    <location>
        <begin position="1"/>
        <end position="184"/>
    </location>
</feature>
<dbReference type="GO" id="GO:0005615">
    <property type="term" value="C:extracellular space"/>
    <property type="evidence" value="ECO:0007669"/>
    <property type="project" value="TreeGrafter"/>
</dbReference>
<feature type="compositionally biased region" description="Low complexity" evidence="7">
    <location>
        <begin position="55"/>
        <end position="64"/>
    </location>
</feature>
<dbReference type="GO" id="GO:0005581">
    <property type="term" value="C:collagen trimer"/>
    <property type="evidence" value="ECO:0007669"/>
    <property type="project" value="UniProtKB-KW"/>
</dbReference>
<dbReference type="InterPro" id="IPR016187">
    <property type="entry name" value="CTDL_fold"/>
</dbReference>
<dbReference type="GO" id="GO:0005771">
    <property type="term" value="C:multivesicular body"/>
    <property type="evidence" value="ECO:0007669"/>
    <property type="project" value="TreeGrafter"/>
</dbReference>
<dbReference type="Gene3D" id="1.20.5.360">
    <property type="entry name" value="SFTPD helical domain"/>
    <property type="match status" value="1"/>
</dbReference>
<dbReference type="SUPFAM" id="SSF57944">
    <property type="entry name" value="Triple coiled coil domain of C-type lectins"/>
    <property type="match status" value="1"/>
</dbReference>
<dbReference type="Pfam" id="PF00059">
    <property type="entry name" value="Lectin_C"/>
    <property type="match status" value="1"/>
</dbReference>
<dbReference type="PROSITE" id="PS50041">
    <property type="entry name" value="C_TYPE_LECTIN_2"/>
    <property type="match status" value="1"/>
</dbReference>
<dbReference type="InterPro" id="IPR008160">
    <property type="entry name" value="Collagen"/>
</dbReference>
<comment type="similarity">
    <text evidence="1">Belongs to the SFTPD family.</text>
</comment>
<evidence type="ECO:0000256" key="1">
    <source>
        <dbReference type="ARBA" id="ARBA00007899"/>
    </source>
</evidence>
<feature type="compositionally biased region" description="Basic and acidic residues" evidence="7">
    <location>
        <begin position="160"/>
        <end position="172"/>
    </location>
</feature>
<accession>A0A836CRC6</accession>
<comment type="subunit">
    <text evidence="2">Oligomeric complex of 4 set of homotrimers.</text>
</comment>
<dbReference type="FunFam" id="3.10.100.10:FF:000045">
    <property type="entry name" value="Pulmonary surfactant-associated protein D"/>
    <property type="match status" value="1"/>
</dbReference>
<keyword evidence="5" id="KW-0106">Calcium</keyword>
<dbReference type="InterPro" id="IPR016186">
    <property type="entry name" value="C-type_lectin-like/link_sf"/>
</dbReference>
<gene>
    <name evidence="9" type="ORF">JEQ12_013014</name>
</gene>
<feature type="compositionally biased region" description="Low complexity" evidence="7">
    <location>
        <begin position="1"/>
        <end position="17"/>
    </location>
</feature>
<evidence type="ECO:0000256" key="2">
    <source>
        <dbReference type="ARBA" id="ARBA00011267"/>
    </source>
</evidence>
<dbReference type="InterPro" id="IPR051077">
    <property type="entry name" value="Ca-dependent_lectin"/>
</dbReference>
<dbReference type="GO" id="GO:0030246">
    <property type="term" value="F:carbohydrate binding"/>
    <property type="evidence" value="ECO:0007669"/>
    <property type="project" value="UniProtKB-KW"/>
</dbReference>
<dbReference type="InterPro" id="IPR001304">
    <property type="entry name" value="C-type_lectin-like"/>
</dbReference>
<feature type="compositionally biased region" description="Low complexity" evidence="7">
    <location>
        <begin position="29"/>
        <end position="40"/>
    </location>
</feature>
<evidence type="ECO:0000313" key="10">
    <source>
        <dbReference type="Proteomes" id="UP000664991"/>
    </source>
</evidence>
<dbReference type="Pfam" id="PF01391">
    <property type="entry name" value="Collagen"/>
    <property type="match status" value="2"/>
</dbReference>
<dbReference type="Gene3D" id="3.10.100.10">
    <property type="entry name" value="Mannose-Binding Protein A, subunit A"/>
    <property type="match status" value="1"/>
</dbReference>
<keyword evidence="3" id="KW-0430">Lectin</keyword>
<dbReference type="SUPFAM" id="SSF56436">
    <property type="entry name" value="C-type lectin-like"/>
    <property type="match status" value="1"/>
</dbReference>
<protein>
    <recommendedName>
        <fullName evidence="8">C-type lectin domain-containing protein</fullName>
    </recommendedName>
</protein>
<reference evidence="9 10" key="1">
    <citation type="submission" date="2020-12" db="EMBL/GenBank/DDBJ databases">
        <title>De novo assembly of Tibetan sheep genome.</title>
        <authorList>
            <person name="Li X."/>
        </authorList>
    </citation>
    <scope>NUCLEOTIDE SEQUENCE [LARGE SCALE GENOMIC DNA]</scope>
    <source>
        <tissue evidence="9">Heart</tissue>
    </source>
</reference>
<evidence type="ECO:0000256" key="3">
    <source>
        <dbReference type="ARBA" id="ARBA00022734"/>
    </source>
</evidence>
<keyword evidence="4" id="KW-0677">Repeat</keyword>
<evidence type="ECO:0000313" key="9">
    <source>
        <dbReference type="EMBL" id="KAG5194738.1"/>
    </source>
</evidence>
<evidence type="ECO:0000256" key="5">
    <source>
        <dbReference type="ARBA" id="ARBA00022837"/>
    </source>
</evidence>
<dbReference type="AlphaFoldDB" id="A0A836CRC6"/>
<evidence type="ECO:0000256" key="7">
    <source>
        <dbReference type="SAM" id="MobiDB-lite"/>
    </source>
</evidence>
<feature type="region of interest" description="Disordered" evidence="7">
    <location>
        <begin position="340"/>
        <end position="361"/>
    </location>
</feature>
<dbReference type="PANTHER" id="PTHR24024">
    <property type="entry name" value="PULMONARY SURFACTANT-ASSOCIATED PROTEIN A"/>
    <property type="match status" value="1"/>
</dbReference>
<evidence type="ECO:0000259" key="8">
    <source>
        <dbReference type="PROSITE" id="PS50041"/>
    </source>
</evidence>
<dbReference type="Proteomes" id="UP000664991">
    <property type="component" value="Unassembled WGS sequence"/>
</dbReference>
<dbReference type="SMART" id="SM00034">
    <property type="entry name" value="CLECT"/>
    <property type="match status" value="1"/>
</dbReference>
<proteinExistence type="inferred from homology"/>
<name>A0A836CRC6_SHEEP</name>
<feature type="compositionally biased region" description="Low complexity" evidence="7">
    <location>
        <begin position="135"/>
        <end position="153"/>
    </location>
</feature>
<feature type="domain" description="C-type lectin" evidence="8">
    <location>
        <begin position="216"/>
        <end position="333"/>
    </location>
</feature>
<dbReference type="Pfam" id="PF09006">
    <property type="entry name" value="Surfac_D-trimer"/>
    <property type="match status" value="1"/>
</dbReference>
<evidence type="ECO:0000256" key="6">
    <source>
        <dbReference type="ARBA" id="ARBA00023119"/>
    </source>
</evidence>
<keyword evidence="6" id="KW-0176">Collagen</keyword>